<dbReference type="Gene3D" id="1.20.120.1760">
    <property type="match status" value="1"/>
</dbReference>
<dbReference type="RefSeq" id="WP_115532698.1">
    <property type="nucleotide sequence ID" value="NZ_QRGA01000003.1"/>
</dbReference>
<dbReference type="GO" id="GO:0016740">
    <property type="term" value="F:transferase activity"/>
    <property type="evidence" value="ECO:0007669"/>
    <property type="project" value="UniProtKB-KW"/>
</dbReference>
<reference evidence="2 3" key="1">
    <citation type="submission" date="2018-08" db="EMBL/GenBank/DDBJ databases">
        <title>Paraburkholderia sp. DHOM06 isolated from forest soil.</title>
        <authorList>
            <person name="Gao Z.-H."/>
            <person name="Qiu L.-H."/>
        </authorList>
    </citation>
    <scope>NUCLEOTIDE SEQUENCE [LARGE SCALE GENOMIC DNA]</scope>
    <source>
        <strain evidence="2 3">DHOM06</strain>
    </source>
</reference>
<keyword evidence="1" id="KW-0472">Membrane</keyword>
<organism evidence="2 3">
    <name type="scientific">Trinickia dinghuensis</name>
    <dbReference type="NCBI Taxonomy" id="2291023"/>
    <lineage>
        <taxon>Bacteria</taxon>
        <taxon>Pseudomonadati</taxon>
        <taxon>Pseudomonadota</taxon>
        <taxon>Betaproteobacteria</taxon>
        <taxon>Burkholderiales</taxon>
        <taxon>Burkholderiaceae</taxon>
        <taxon>Trinickia</taxon>
    </lineage>
</organism>
<feature type="transmembrane region" description="Helical" evidence="1">
    <location>
        <begin position="34"/>
        <end position="51"/>
    </location>
</feature>
<sequence>MSENRRPIKSRSNRFIVAISGMLARSAVTPNQISSASVIFAALGAIALLRIDSPWAMIVAIAGIQLRLLCNVIDGLVAVEGGKKSVVGALYNEFPDRLADSLLLAAAGYASGVPSLGWASALLAALTAYVRVFGGAVGLEQRFIGPMAKQHRMALLTLACVATAAETLLHRHHVCLLIALSIIAAGSAVTCITRTRAIVRDLQEANTSSGATHA</sequence>
<accession>A0A3D8K475</accession>
<name>A0A3D8K475_9BURK</name>
<evidence type="ECO:0000313" key="2">
    <source>
        <dbReference type="EMBL" id="RDV00030.1"/>
    </source>
</evidence>
<keyword evidence="3" id="KW-1185">Reference proteome</keyword>
<gene>
    <name evidence="2" type="ORF">DWV00_06520</name>
</gene>
<dbReference type="EMBL" id="QRGA01000003">
    <property type="protein sequence ID" value="RDV00030.1"/>
    <property type="molecule type" value="Genomic_DNA"/>
</dbReference>
<feature type="transmembrane region" description="Helical" evidence="1">
    <location>
        <begin position="151"/>
        <end position="170"/>
    </location>
</feature>
<feature type="transmembrane region" description="Helical" evidence="1">
    <location>
        <begin position="176"/>
        <end position="193"/>
    </location>
</feature>
<dbReference type="AlphaFoldDB" id="A0A3D8K475"/>
<dbReference type="InterPro" id="IPR043130">
    <property type="entry name" value="CDP-OH_PTrfase_TM_dom"/>
</dbReference>
<keyword evidence="1" id="KW-1133">Transmembrane helix</keyword>
<evidence type="ECO:0000313" key="3">
    <source>
        <dbReference type="Proteomes" id="UP000256838"/>
    </source>
</evidence>
<comment type="caution">
    <text evidence="2">The sequence shown here is derived from an EMBL/GenBank/DDBJ whole genome shotgun (WGS) entry which is preliminary data.</text>
</comment>
<dbReference type="OrthoDB" id="1034332at2"/>
<keyword evidence="1" id="KW-0812">Transmembrane</keyword>
<proteinExistence type="predicted"/>
<keyword evidence="2" id="KW-0808">Transferase</keyword>
<evidence type="ECO:0000256" key="1">
    <source>
        <dbReference type="SAM" id="Phobius"/>
    </source>
</evidence>
<protein>
    <submittedName>
        <fullName evidence="2">CDP-alcohol phosphatidyltransferase family protein</fullName>
    </submittedName>
</protein>
<feature type="transmembrane region" description="Helical" evidence="1">
    <location>
        <begin position="118"/>
        <end position="139"/>
    </location>
</feature>
<dbReference type="Proteomes" id="UP000256838">
    <property type="component" value="Unassembled WGS sequence"/>
</dbReference>